<reference evidence="2 3" key="1">
    <citation type="journal article" date="2009" name="PLoS ONE">
        <title>The complete genome of Teredinibacter turnerae T7901: an intracellular endosymbiont of marine wood-boring bivalves (shipworms).</title>
        <authorList>
            <person name="Yang J.C."/>
            <person name="Madupu R."/>
            <person name="Durkin A.S."/>
            <person name="Ekborg N.A."/>
            <person name="Pedamallu C.S."/>
            <person name="Hostetler J.B."/>
            <person name="Radune D."/>
            <person name="Toms B.S."/>
            <person name="Henrissat B."/>
            <person name="Coutinho P.M."/>
            <person name="Schwarz S."/>
            <person name="Field L."/>
            <person name="Trindade-Silva A.E."/>
            <person name="Soares C.A.G."/>
            <person name="Elshahawi S."/>
            <person name="Hanora A."/>
            <person name="Schmidt E.W."/>
            <person name="Haygood M.G."/>
            <person name="Posfai J."/>
            <person name="Benner J."/>
            <person name="Madinger C."/>
            <person name="Nove J."/>
            <person name="Anton B."/>
            <person name="Chaudhary K."/>
            <person name="Foster J."/>
            <person name="Holman A."/>
            <person name="Kumar S."/>
            <person name="Lessard P.A."/>
            <person name="Luyten Y.A."/>
            <person name="Slatko B."/>
            <person name="Wood N."/>
            <person name="Wu B."/>
            <person name="Teplitski M."/>
            <person name="Mougous J.D."/>
            <person name="Ward N."/>
            <person name="Eisen J.A."/>
            <person name="Badger J.H."/>
            <person name="Distel D.L."/>
        </authorList>
    </citation>
    <scope>NUCLEOTIDE SEQUENCE [LARGE SCALE GENOMIC DNA]</scope>
    <source>
        <strain evidence="3">ATCC 39867 / T7901</strain>
    </source>
</reference>
<dbReference type="eggNOG" id="COG0835">
    <property type="taxonomic scope" value="Bacteria"/>
</dbReference>
<dbReference type="OrthoDB" id="5565759at2"/>
<dbReference type="SMART" id="SM00260">
    <property type="entry name" value="CheW"/>
    <property type="match status" value="1"/>
</dbReference>
<dbReference type="SUPFAM" id="SSF50341">
    <property type="entry name" value="CheW-like"/>
    <property type="match status" value="1"/>
</dbReference>
<evidence type="ECO:0000313" key="3">
    <source>
        <dbReference type="Proteomes" id="UP000009080"/>
    </source>
</evidence>
<gene>
    <name evidence="2" type="ordered locus">TERTU_1374</name>
</gene>
<dbReference type="STRING" id="377629.TERTU_1374"/>
<evidence type="ECO:0000259" key="1">
    <source>
        <dbReference type="PROSITE" id="PS50851"/>
    </source>
</evidence>
<dbReference type="KEGG" id="ttu:TERTU_1374"/>
<dbReference type="AlphaFoldDB" id="C5BSI3"/>
<dbReference type="RefSeq" id="WP_015818682.1">
    <property type="nucleotide sequence ID" value="NC_012997.1"/>
</dbReference>
<evidence type="ECO:0000313" key="2">
    <source>
        <dbReference type="EMBL" id="ACR12570.1"/>
    </source>
</evidence>
<dbReference type="Pfam" id="PF01584">
    <property type="entry name" value="CheW"/>
    <property type="match status" value="1"/>
</dbReference>
<dbReference type="HOGENOM" id="CLU_062232_1_1_6"/>
<dbReference type="PIRSF" id="PIRSF020479">
    <property type="entry name" value="UCP020479_CheW"/>
    <property type="match status" value="1"/>
</dbReference>
<accession>C5BSI3</accession>
<dbReference type="Proteomes" id="UP000009080">
    <property type="component" value="Chromosome"/>
</dbReference>
<feature type="domain" description="CheW-like" evidence="1">
    <location>
        <begin position="180"/>
        <end position="317"/>
    </location>
</feature>
<dbReference type="PROSITE" id="PS50851">
    <property type="entry name" value="CHEW"/>
    <property type="match status" value="1"/>
</dbReference>
<name>C5BSI3_TERTT</name>
<dbReference type="GO" id="GO:0007165">
    <property type="term" value="P:signal transduction"/>
    <property type="evidence" value="ECO:0007669"/>
    <property type="project" value="InterPro"/>
</dbReference>
<dbReference type="InterPro" id="IPR014506">
    <property type="entry name" value="UCP020479_CheW"/>
</dbReference>
<protein>
    <submittedName>
        <fullName evidence="2">CheW domain protein</fullName>
    </submittedName>
</protein>
<proteinExistence type="predicted"/>
<dbReference type="GO" id="GO:0006935">
    <property type="term" value="P:chemotaxis"/>
    <property type="evidence" value="ECO:0007669"/>
    <property type="project" value="InterPro"/>
</dbReference>
<organism evidence="2 3">
    <name type="scientific">Teredinibacter turnerae (strain ATCC 39867 / T7901)</name>
    <dbReference type="NCBI Taxonomy" id="377629"/>
    <lineage>
        <taxon>Bacteria</taxon>
        <taxon>Pseudomonadati</taxon>
        <taxon>Pseudomonadota</taxon>
        <taxon>Gammaproteobacteria</taxon>
        <taxon>Cellvibrionales</taxon>
        <taxon>Cellvibrionaceae</taxon>
        <taxon>Teredinibacter</taxon>
    </lineage>
</organism>
<keyword evidence="3" id="KW-1185">Reference proteome</keyword>
<dbReference type="EMBL" id="CP001614">
    <property type="protein sequence ID" value="ACR12570.1"/>
    <property type="molecule type" value="Genomic_DNA"/>
</dbReference>
<dbReference type="InterPro" id="IPR002545">
    <property type="entry name" value="CheW-lke_dom"/>
</dbReference>
<sequence>MDKHSAQDSLLSYFDELLGDLQPEPIQVAAPVPTPALKPEPAPAPVVQQTTQTLDQRELEASKRLQLQALLNQQITPVPAPAPKTVTEPKTVTAPAAVPPPAVQTQSAVQTREVAVSPIAVEKAETHAPAKVIAPAPKIEAKAPVEAVQVAEVAEQDAHTLDNPLLHWAENGRPQWAQSRFEVLLFNVSGLTLAVPLIALGQIQTIGDQLTPIFGQSDWFMGLLNSPMGQIKTLNTALFVMPEKYSPKFLETAKYVISIDGLNWGLAVDAVNQPITLEPSDVKWRSQRTSRPWLAGTVKSAMCALIDIPRMATLLMATERRR</sequence>
<dbReference type="InterPro" id="IPR036061">
    <property type="entry name" value="CheW-like_dom_sf"/>
</dbReference>